<dbReference type="EMBL" id="CZRL01000104">
    <property type="protein sequence ID" value="CUS54390.1"/>
    <property type="molecule type" value="Genomic_DNA"/>
</dbReference>
<evidence type="ECO:0000256" key="2">
    <source>
        <dbReference type="ARBA" id="ARBA00022475"/>
    </source>
</evidence>
<dbReference type="InterPro" id="IPR004329">
    <property type="entry name" value="CcmE"/>
</dbReference>
<keyword evidence="6" id="KW-0201">Cytochrome c-type biogenesis</keyword>
<evidence type="ECO:0000256" key="1">
    <source>
        <dbReference type="ARBA" id="ARBA00004533"/>
    </source>
</evidence>
<evidence type="ECO:0000256" key="9">
    <source>
        <dbReference type="ARBA" id="ARBA00023136"/>
    </source>
</evidence>
<evidence type="ECO:0000256" key="3">
    <source>
        <dbReference type="ARBA" id="ARBA00022617"/>
    </source>
</evidence>
<dbReference type="Gene3D" id="2.40.50.140">
    <property type="entry name" value="Nucleic acid-binding proteins"/>
    <property type="match status" value="1"/>
</dbReference>
<dbReference type="InterPro" id="IPR036127">
    <property type="entry name" value="CcmE-like_sf"/>
</dbReference>
<evidence type="ECO:0000256" key="8">
    <source>
        <dbReference type="ARBA" id="ARBA00023004"/>
    </source>
</evidence>
<dbReference type="NCBIfam" id="NF009729">
    <property type="entry name" value="PRK13254.1-3"/>
    <property type="match status" value="1"/>
</dbReference>
<proteinExistence type="inferred from homology"/>
<dbReference type="FunFam" id="2.40.50.140:FF:000104">
    <property type="entry name" value="Cytochrome c-type biogenesis protein CcmE"/>
    <property type="match status" value="1"/>
</dbReference>
<keyword evidence="5" id="KW-0479">Metal-binding</keyword>
<sequence length="146" mass="15931">MTPLRRQRFILVGLLVLGVSVALGLALLALRENINLFFSPTQVKAGEAPQQTSFRLGGMVVEGSVQRPDADLSVEFVLTDTVEQVTVTYKGFLPDLFREGQGIVAQGMLNSNGIFEANQVLAKHDENYMPPEVADALKKAKEMGLK</sequence>
<protein>
    <submittedName>
        <fullName evidence="10">Cytochrome c-type biogenesis protein CcmE, heme chaperone</fullName>
    </submittedName>
</protein>
<keyword evidence="4" id="KW-0812">Transmembrane</keyword>
<evidence type="ECO:0000256" key="5">
    <source>
        <dbReference type="ARBA" id="ARBA00022723"/>
    </source>
</evidence>
<comment type="subcellular location">
    <subcellularLocation>
        <location evidence="1">Cell inner membrane</location>
    </subcellularLocation>
</comment>
<evidence type="ECO:0000256" key="7">
    <source>
        <dbReference type="ARBA" id="ARBA00022989"/>
    </source>
</evidence>
<keyword evidence="7" id="KW-1133">Transmembrane helix</keyword>
<gene>
    <name evidence="10" type="ORF">MGWOODY_XGa750</name>
</gene>
<dbReference type="NCBIfam" id="NF009727">
    <property type="entry name" value="PRK13254.1-1"/>
    <property type="match status" value="1"/>
</dbReference>
<dbReference type="GO" id="GO:0005886">
    <property type="term" value="C:plasma membrane"/>
    <property type="evidence" value="ECO:0007669"/>
    <property type="project" value="UniProtKB-SubCell"/>
</dbReference>
<dbReference type="SUPFAM" id="SSF82093">
    <property type="entry name" value="Heme chaperone CcmE"/>
    <property type="match status" value="1"/>
</dbReference>
<keyword evidence="9" id="KW-0472">Membrane</keyword>
<name>A0A160TUZ1_9ZZZZ</name>
<dbReference type="AlphaFoldDB" id="A0A160TUZ1"/>
<dbReference type="NCBIfam" id="NF009731">
    <property type="entry name" value="PRK13254.1-5"/>
    <property type="match status" value="1"/>
</dbReference>
<keyword evidence="3" id="KW-0349">Heme</keyword>
<dbReference type="GO" id="GO:0046872">
    <property type="term" value="F:metal ion binding"/>
    <property type="evidence" value="ECO:0007669"/>
    <property type="project" value="UniProtKB-KW"/>
</dbReference>
<dbReference type="PANTHER" id="PTHR34128">
    <property type="entry name" value="CYTOCHROME C-TYPE BIOGENESIS PROTEIN CCME HOMOLOG, MITOCHONDRIAL"/>
    <property type="match status" value="1"/>
</dbReference>
<organism evidence="10">
    <name type="scientific">hydrothermal vent metagenome</name>
    <dbReference type="NCBI Taxonomy" id="652676"/>
    <lineage>
        <taxon>unclassified sequences</taxon>
        <taxon>metagenomes</taxon>
        <taxon>ecological metagenomes</taxon>
    </lineage>
</organism>
<evidence type="ECO:0000256" key="4">
    <source>
        <dbReference type="ARBA" id="ARBA00022692"/>
    </source>
</evidence>
<dbReference type="PANTHER" id="PTHR34128:SF2">
    <property type="entry name" value="CYTOCHROME C-TYPE BIOGENESIS PROTEIN CCME HOMOLOG, MITOCHONDRIAL"/>
    <property type="match status" value="1"/>
</dbReference>
<evidence type="ECO:0000313" key="10">
    <source>
        <dbReference type="EMBL" id="CUS54390.1"/>
    </source>
</evidence>
<keyword evidence="2" id="KW-1003">Cell membrane</keyword>
<evidence type="ECO:0000256" key="6">
    <source>
        <dbReference type="ARBA" id="ARBA00022748"/>
    </source>
</evidence>
<accession>A0A160TUZ1</accession>
<keyword evidence="8" id="KW-0408">Iron</keyword>
<dbReference type="HAMAP" id="MF_01959">
    <property type="entry name" value="CcmE"/>
    <property type="match status" value="1"/>
</dbReference>
<dbReference type="GO" id="GO:0017003">
    <property type="term" value="P:protein-heme linkage"/>
    <property type="evidence" value="ECO:0007669"/>
    <property type="project" value="InterPro"/>
</dbReference>
<dbReference type="GO" id="GO:0020037">
    <property type="term" value="F:heme binding"/>
    <property type="evidence" value="ECO:0007669"/>
    <property type="project" value="InterPro"/>
</dbReference>
<dbReference type="Pfam" id="PF03100">
    <property type="entry name" value="CcmE"/>
    <property type="match status" value="1"/>
</dbReference>
<dbReference type="InterPro" id="IPR012340">
    <property type="entry name" value="NA-bd_OB-fold"/>
</dbReference>
<reference evidence="10" key="1">
    <citation type="submission" date="2015-10" db="EMBL/GenBank/DDBJ databases">
        <authorList>
            <person name="Gilbert D.G."/>
        </authorList>
    </citation>
    <scope>NUCLEOTIDE SEQUENCE</scope>
</reference>
<dbReference type="GO" id="GO:0017004">
    <property type="term" value="P:cytochrome complex assembly"/>
    <property type="evidence" value="ECO:0007669"/>
    <property type="project" value="UniProtKB-KW"/>
</dbReference>